<dbReference type="Pfam" id="PF14697">
    <property type="entry name" value="Fer4_21"/>
    <property type="match status" value="1"/>
</dbReference>
<organism evidence="6 7">
    <name type="scientific">Candidatus Eisenbergiella pullistercoris</name>
    <dbReference type="NCBI Taxonomy" id="2838555"/>
    <lineage>
        <taxon>Bacteria</taxon>
        <taxon>Bacillati</taxon>
        <taxon>Bacillota</taxon>
        <taxon>Clostridia</taxon>
        <taxon>Lachnospirales</taxon>
        <taxon>Lachnospiraceae</taxon>
        <taxon>Eisenbergiella</taxon>
    </lineage>
</organism>
<comment type="caution">
    <text evidence="6">The sequence shown here is derived from an EMBL/GenBank/DDBJ whole genome shotgun (WGS) entry which is preliminary data.</text>
</comment>
<sequence length="87" mass="9450">FPVVSTMKYFRDEYIAHVVDKKCPAGQCKALVNFSIDPQLCKGCTKCARLCPVSAISGELKKPHTIDVSKCIKCGACKDGCPFHAIS</sequence>
<keyword evidence="1" id="KW-0004">4Fe-4S</keyword>
<reference evidence="6" key="2">
    <citation type="submission" date="2021-04" db="EMBL/GenBank/DDBJ databases">
        <authorList>
            <person name="Gilroy R."/>
        </authorList>
    </citation>
    <scope>NUCLEOTIDE SEQUENCE</scope>
    <source>
        <strain evidence="6">ChiSxjej3B15-24422</strain>
    </source>
</reference>
<gene>
    <name evidence="6" type="ORF">H9831_00740</name>
</gene>
<accession>A0A9D1YLY9</accession>
<dbReference type="InterPro" id="IPR050572">
    <property type="entry name" value="Fe-S_Ferredoxin"/>
</dbReference>
<dbReference type="EMBL" id="DXDD01000006">
    <property type="protein sequence ID" value="HIY59203.1"/>
    <property type="molecule type" value="Genomic_DNA"/>
</dbReference>
<dbReference type="Proteomes" id="UP000824007">
    <property type="component" value="Unassembled WGS sequence"/>
</dbReference>
<dbReference type="GO" id="GO:0046872">
    <property type="term" value="F:metal ion binding"/>
    <property type="evidence" value="ECO:0007669"/>
    <property type="project" value="UniProtKB-KW"/>
</dbReference>
<proteinExistence type="predicted"/>
<dbReference type="AlphaFoldDB" id="A0A9D1YLY9"/>
<protein>
    <submittedName>
        <fullName evidence="6">4Fe-4S binding protein</fullName>
    </submittedName>
</protein>
<dbReference type="InterPro" id="IPR017896">
    <property type="entry name" value="4Fe4S_Fe-S-bd"/>
</dbReference>
<feature type="domain" description="4Fe-4S ferredoxin-type" evidence="5">
    <location>
        <begin position="62"/>
        <end position="87"/>
    </location>
</feature>
<evidence type="ECO:0000259" key="5">
    <source>
        <dbReference type="PROSITE" id="PS51379"/>
    </source>
</evidence>
<dbReference type="InterPro" id="IPR017900">
    <property type="entry name" value="4Fe4S_Fe_S_CS"/>
</dbReference>
<dbReference type="PROSITE" id="PS00198">
    <property type="entry name" value="4FE4S_FER_1"/>
    <property type="match status" value="1"/>
</dbReference>
<dbReference type="SUPFAM" id="SSF54862">
    <property type="entry name" value="4Fe-4S ferredoxins"/>
    <property type="match status" value="1"/>
</dbReference>
<evidence type="ECO:0000256" key="4">
    <source>
        <dbReference type="ARBA" id="ARBA00023014"/>
    </source>
</evidence>
<dbReference type="PROSITE" id="PS51379">
    <property type="entry name" value="4FE4S_FER_2"/>
    <property type="match status" value="2"/>
</dbReference>
<dbReference type="PANTHER" id="PTHR43687">
    <property type="entry name" value="ADENYLYLSULFATE REDUCTASE, BETA SUBUNIT"/>
    <property type="match status" value="1"/>
</dbReference>
<keyword evidence="2" id="KW-0479">Metal-binding</keyword>
<keyword evidence="4" id="KW-0411">Iron-sulfur</keyword>
<feature type="non-terminal residue" evidence="6">
    <location>
        <position position="1"/>
    </location>
</feature>
<evidence type="ECO:0000256" key="3">
    <source>
        <dbReference type="ARBA" id="ARBA00023004"/>
    </source>
</evidence>
<dbReference type="Gene3D" id="3.30.70.20">
    <property type="match status" value="2"/>
</dbReference>
<evidence type="ECO:0000256" key="1">
    <source>
        <dbReference type="ARBA" id="ARBA00022485"/>
    </source>
</evidence>
<keyword evidence="3" id="KW-0408">Iron</keyword>
<evidence type="ECO:0000256" key="2">
    <source>
        <dbReference type="ARBA" id="ARBA00022723"/>
    </source>
</evidence>
<evidence type="ECO:0000313" key="6">
    <source>
        <dbReference type="EMBL" id="HIY59203.1"/>
    </source>
</evidence>
<evidence type="ECO:0000313" key="7">
    <source>
        <dbReference type="Proteomes" id="UP000824007"/>
    </source>
</evidence>
<dbReference type="GO" id="GO:0051539">
    <property type="term" value="F:4 iron, 4 sulfur cluster binding"/>
    <property type="evidence" value="ECO:0007669"/>
    <property type="project" value="UniProtKB-KW"/>
</dbReference>
<name>A0A9D1YLY9_9FIRM</name>
<reference evidence="6" key="1">
    <citation type="journal article" date="2021" name="PeerJ">
        <title>Extensive microbial diversity within the chicken gut microbiome revealed by metagenomics and culture.</title>
        <authorList>
            <person name="Gilroy R."/>
            <person name="Ravi A."/>
            <person name="Getino M."/>
            <person name="Pursley I."/>
            <person name="Horton D.L."/>
            <person name="Alikhan N.F."/>
            <person name="Baker D."/>
            <person name="Gharbi K."/>
            <person name="Hall N."/>
            <person name="Watson M."/>
            <person name="Adriaenssens E.M."/>
            <person name="Foster-Nyarko E."/>
            <person name="Jarju S."/>
            <person name="Secka A."/>
            <person name="Antonio M."/>
            <person name="Oren A."/>
            <person name="Chaudhuri R.R."/>
            <person name="La Ragione R."/>
            <person name="Hildebrand F."/>
            <person name="Pallen M.J."/>
        </authorList>
    </citation>
    <scope>NUCLEOTIDE SEQUENCE</scope>
    <source>
        <strain evidence="6">ChiSxjej3B15-24422</strain>
    </source>
</reference>
<dbReference type="PANTHER" id="PTHR43687:SF1">
    <property type="entry name" value="FERREDOXIN III"/>
    <property type="match status" value="1"/>
</dbReference>
<feature type="domain" description="4Fe-4S ferredoxin-type" evidence="5">
    <location>
        <begin position="32"/>
        <end position="61"/>
    </location>
</feature>